<evidence type="ECO:0000313" key="13">
    <source>
        <dbReference type="EMBL" id="GIJ56728.1"/>
    </source>
</evidence>
<accession>A0A8J4E0H8</accession>
<keyword evidence="6 13" id="KW-0418">Kinase</keyword>
<dbReference type="PANTHER" id="PTHR24421:SF10">
    <property type="entry name" value="NITRATE_NITRITE SENSOR PROTEIN NARQ"/>
    <property type="match status" value="1"/>
</dbReference>
<evidence type="ECO:0000256" key="1">
    <source>
        <dbReference type="ARBA" id="ARBA00000085"/>
    </source>
</evidence>
<protein>
    <recommendedName>
        <fullName evidence="2">histidine kinase</fullName>
        <ecNumber evidence="2">2.7.13.3</ecNumber>
    </recommendedName>
</protein>
<comment type="caution">
    <text evidence="13">The sequence shown here is derived from an EMBL/GenBank/DDBJ whole genome shotgun (WGS) entry which is preliminary data.</text>
</comment>
<evidence type="ECO:0000256" key="4">
    <source>
        <dbReference type="ARBA" id="ARBA00022679"/>
    </source>
</evidence>
<dbReference type="InterPro" id="IPR003594">
    <property type="entry name" value="HATPase_dom"/>
</dbReference>
<feature type="transmembrane region" description="Helical" evidence="10">
    <location>
        <begin position="90"/>
        <end position="114"/>
    </location>
</feature>
<keyword evidence="8" id="KW-0902">Two-component regulatory system</keyword>
<comment type="catalytic activity">
    <reaction evidence="1">
        <text>ATP + protein L-histidine = ADP + protein N-phospho-L-histidine.</text>
        <dbReference type="EC" id="2.7.13.3"/>
    </reaction>
</comment>
<evidence type="ECO:0000256" key="9">
    <source>
        <dbReference type="SAM" id="MobiDB-lite"/>
    </source>
</evidence>
<evidence type="ECO:0000256" key="8">
    <source>
        <dbReference type="ARBA" id="ARBA00023012"/>
    </source>
</evidence>
<keyword evidence="4" id="KW-0808">Transferase</keyword>
<evidence type="ECO:0000313" key="14">
    <source>
        <dbReference type="Proteomes" id="UP000612585"/>
    </source>
</evidence>
<keyword evidence="10" id="KW-0472">Membrane</keyword>
<feature type="domain" description="Histidine kinase/HSP90-like ATPase" evidence="11">
    <location>
        <begin position="273"/>
        <end position="374"/>
    </location>
</feature>
<feature type="transmembrane region" description="Helical" evidence="10">
    <location>
        <begin position="40"/>
        <end position="59"/>
    </location>
</feature>
<sequence length="377" mass="39736">MGEGYTPTLPRRWRTLLVTAAIVVTVPLLAAEPVLLPLVAGRLVALPLVLAQVAALWWFAARPRVCLAVVLVASTGLQVLFPVFGPGLLFVMLCTFAWLLPAAETVWGLAAAVVAACGPAAARGSWGLAALWAAAVVLAWSWGSLGRASGARRFAERRQAVLEERARIARELHDVLSHTVSVMVVQAAAADDVFDVDPRLARQALRRTEQAGRQALTELRWFLRTVRADGGDDTAPQPTLDDVGRLVETVSEAGLPVTLTREGSADDVPPVVQLGAYRIVQEALTNTLRHANASRAEVLIRVTGSEVFLRVRDDGRGDGRGAGRGIGRGGGPPTGTGGQGIVGMRERADLVGGQLLAGPHAGGGFEVTGKLPLREPA</sequence>
<dbReference type="PANTHER" id="PTHR24421">
    <property type="entry name" value="NITRATE/NITRITE SENSOR PROTEIN NARX-RELATED"/>
    <property type="match status" value="1"/>
</dbReference>
<evidence type="ECO:0000256" key="2">
    <source>
        <dbReference type="ARBA" id="ARBA00012438"/>
    </source>
</evidence>
<dbReference type="Gene3D" id="3.30.565.10">
    <property type="entry name" value="Histidine kinase-like ATPase, C-terminal domain"/>
    <property type="match status" value="1"/>
</dbReference>
<keyword evidence="7" id="KW-0067">ATP-binding</keyword>
<dbReference type="GO" id="GO:0016020">
    <property type="term" value="C:membrane"/>
    <property type="evidence" value="ECO:0007669"/>
    <property type="project" value="InterPro"/>
</dbReference>
<evidence type="ECO:0000256" key="7">
    <source>
        <dbReference type="ARBA" id="ARBA00022840"/>
    </source>
</evidence>
<evidence type="ECO:0000256" key="6">
    <source>
        <dbReference type="ARBA" id="ARBA00022777"/>
    </source>
</evidence>
<dbReference type="Proteomes" id="UP000612585">
    <property type="component" value="Unassembled WGS sequence"/>
</dbReference>
<evidence type="ECO:0000256" key="10">
    <source>
        <dbReference type="SAM" id="Phobius"/>
    </source>
</evidence>
<name>A0A8J4E0H8_9ACTN</name>
<dbReference type="EMBL" id="BOPG01000025">
    <property type="protein sequence ID" value="GIJ56728.1"/>
    <property type="molecule type" value="Genomic_DNA"/>
</dbReference>
<gene>
    <name evidence="13" type="ORF">Vau01_042440</name>
</gene>
<organism evidence="13 14">
    <name type="scientific">Virgisporangium aurantiacum</name>
    <dbReference type="NCBI Taxonomy" id="175570"/>
    <lineage>
        <taxon>Bacteria</taxon>
        <taxon>Bacillati</taxon>
        <taxon>Actinomycetota</taxon>
        <taxon>Actinomycetes</taxon>
        <taxon>Micromonosporales</taxon>
        <taxon>Micromonosporaceae</taxon>
        <taxon>Virgisporangium</taxon>
    </lineage>
</organism>
<keyword evidence="10" id="KW-0812">Transmembrane</keyword>
<keyword evidence="3" id="KW-0597">Phosphoprotein</keyword>
<feature type="domain" description="Signal transduction histidine kinase subgroup 3 dimerisation and phosphoacceptor" evidence="12">
    <location>
        <begin position="164"/>
        <end position="228"/>
    </location>
</feature>
<dbReference type="InterPro" id="IPR011712">
    <property type="entry name" value="Sig_transdc_His_kin_sub3_dim/P"/>
</dbReference>
<dbReference type="GO" id="GO:0000155">
    <property type="term" value="F:phosphorelay sensor kinase activity"/>
    <property type="evidence" value="ECO:0007669"/>
    <property type="project" value="InterPro"/>
</dbReference>
<dbReference type="Gene3D" id="1.20.5.1930">
    <property type="match status" value="1"/>
</dbReference>
<evidence type="ECO:0000259" key="11">
    <source>
        <dbReference type="Pfam" id="PF02518"/>
    </source>
</evidence>
<proteinExistence type="predicted"/>
<feature type="transmembrane region" description="Helical" evidence="10">
    <location>
        <begin position="126"/>
        <end position="143"/>
    </location>
</feature>
<dbReference type="SUPFAM" id="SSF55874">
    <property type="entry name" value="ATPase domain of HSP90 chaperone/DNA topoisomerase II/histidine kinase"/>
    <property type="match status" value="1"/>
</dbReference>
<evidence type="ECO:0000259" key="12">
    <source>
        <dbReference type="Pfam" id="PF07730"/>
    </source>
</evidence>
<dbReference type="GO" id="GO:0046983">
    <property type="term" value="F:protein dimerization activity"/>
    <property type="evidence" value="ECO:0007669"/>
    <property type="project" value="InterPro"/>
</dbReference>
<feature type="compositionally biased region" description="Gly residues" evidence="9">
    <location>
        <begin position="322"/>
        <end position="339"/>
    </location>
</feature>
<dbReference type="RefSeq" id="WP_203995504.1">
    <property type="nucleotide sequence ID" value="NZ_BOPG01000025.1"/>
</dbReference>
<keyword evidence="10" id="KW-1133">Transmembrane helix</keyword>
<evidence type="ECO:0000256" key="5">
    <source>
        <dbReference type="ARBA" id="ARBA00022741"/>
    </source>
</evidence>
<keyword evidence="14" id="KW-1185">Reference proteome</keyword>
<dbReference type="Pfam" id="PF02518">
    <property type="entry name" value="HATPase_c"/>
    <property type="match status" value="1"/>
</dbReference>
<dbReference type="AlphaFoldDB" id="A0A8J4E0H8"/>
<dbReference type="InterPro" id="IPR050482">
    <property type="entry name" value="Sensor_HK_TwoCompSys"/>
</dbReference>
<dbReference type="CDD" id="cd16917">
    <property type="entry name" value="HATPase_UhpB-NarQ-NarX-like"/>
    <property type="match status" value="1"/>
</dbReference>
<dbReference type="GO" id="GO:0005524">
    <property type="term" value="F:ATP binding"/>
    <property type="evidence" value="ECO:0007669"/>
    <property type="project" value="UniProtKB-KW"/>
</dbReference>
<feature type="region of interest" description="Disordered" evidence="9">
    <location>
        <begin position="313"/>
        <end position="339"/>
    </location>
</feature>
<dbReference type="InterPro" id="IPR036890">
    <property type="entry name" value="HATPase_C_sf"/>
</dbReference>
<dbReference type="EC" id="2.7.13.3" evidence="2"/>
<keyword evidence="5" id="KW-0547">Nucleotide-binding</keyword>
<dbReference type="Pfam" id="PF07730">
    <property type="entry name" value="HisKA_3"/>
    <property type="match status" value="1"/>
</dbReference>
<reference evidence="13" key="1">
    <citation type="submission" date="2021-01" db="EMBL/GenBank/DDBJ databases">
        <title>Whole genome shotgun sequence of Virgisporangium aurantiacum NBRC 16421.</title>
        <authorList>
            <person name="Komaki H."/>
            <person name="Tamura T."/>
        </authorList>
    </citation>
    <scope>NUCLEOTIDE SEQUENCE</scope>
    <source>
        <strain evidence="13">NBRC 16421</strain>
    </source>
</reference>
<feature type="transmembrane region" description="Helical" evidence="10">
    <location>
        <begin position="66"/>
        <end position="84"/>
    </location>
</feature>
<evidence type="ECO:0000256" key="3">
    <source>
        <dbReference type="ARBA" id="ARBA00022553"/>
    </source>
</evidence>